<organism evidence="1 2">
    <name type="scientific">Dallia pectoralis</name>
    <name type="common">Alaska blackfish</name>
    <dbReference type="NCBI Taxonomy" id="75939"/>
    <lineage>
        <taxon>Eukaryota</taxon>
        <taxon>Metazoa</taxon>
        <taxon>Chordata</taxon>
        <taxon>Craniata</taxon>
        <taxon>Vertebrata</taxon>
        <taxon>Euteleostomi</taxon>
        <taxon>Actinopterygii</taxon>
        <taxon>Neopterygii</taxon>
        <taxon>Teleostei</taxon>
        <taxon>Protacanthopterygii</taxon>
        <taxon>Esociformes</taxon>
        <taxon>Umbridae</taxon>
        <taxon>Dallia</taxon>
    </lineage>
</organism>
<comment type="caution">
    <text evidence="1">The sequence shown here is derived from an EMBL/GenBank/DDBJ whole genome shotgun (WGS) entry which is preliminary data.</text>
</comment>
<protein>
    <submittedName>
        <fullName evidence="1">Uncharacterized protein</fullName>
    </submittedName>
</protein>
<evidence type="ECO:0000313" key="2">
    <source>
        <dbReference type="Proteomes" id="UP001157502"/>
    </source>
</evidence>
<dbReference type="EMBL" id="CM055733">
    <property type="protein sequence ID" value="KAJ8010935.1"/>
    <property type="molecule type" value="Genomic_DNA"/>
</dbReference>
<sequence>MALTSRKRRVLQDFFMTTTDNNTNMPYSAVAISVIWAISIILRFCVATRTRKRRRLQRMRMLMDTFATGDPRSYCRLNSNMPILRLWFNVEEMVIWLCIFCC</sequence>
<keyword evidence="2" id="KW-1185">Reference proteome</keyword>
<accession>A0ACC2H578</accession>
<dbReference type="Proteomes" id="UP001157502">
    <property type="component" value="Chromosome 6"/>
</dbReference>
<gene>
    <name evidence="1" type="ORF">DPEC_G00080320</name>
</gene>
<evidence type="ECO:0000313" key="1">
    <source>
        <dbReference type="EMBL" id="KAJ8010935.1"/>
    </source>
</evidence>
<name>A0ACC2H578_DALPE</name>
<proteinExistence type="predicted"/>
<reference evidence="1" key="1">
    <citation type="submission" date="2021-05" db="EMBL/GenBank/DDBJ databases">
        <authorList>
            <person name="Pan Q."/>
            <person name="Jouanno E."/>
            <person name="Zahm M."/>
            <person name="Klopp C."/>
            <person name="Cabau C."/>
            <person name="Louis A."/>
            <person name="Berthelot C."/>
            <person name="Parey E."/>
            <person name="Roest Crollius H."/>
            <person name="Montfort J."/>
            <person name="Robinson-Rechavi M."/>
            <person name="Bouchez O."/>
            <person name="Lampietro C."/>
            <person name="Lopez Roques C."/>
            <person name="Donnadieu C."/>
            <person name="Postlethwait J."/>
            <person name="Bobe J."/>
            <person name="Dillon D."/>
            <person name="Chandos A."/>
            <person name="von Hippel F."/>
            <person name="Guiguen Y."/>
        </authorList>
    </citation>
    <scope>NUCLEOTIDE SEQUENCE</scope>
    <source>
        <strain evidence="1">YG-Jan2019</strain>
    </source>
</reference>